<reference evidence="2" key="2">
    <citation type="journal article" date="2019" name="Int. J. Syst. Evol. Microbiol.">
        <title>Faecalibacillus intestinalis gen. nov., sp. nov. and Faecalibacillus faecis sp. nov., isolated from human faeces.</title>
        <authorList>
            <person name="Seo B."/>
            <person name="Jeon K."/>
            <person name="Baek I."/>
            <person name="Lee Y.M."/>
            <person name="Baek K."/>
            <person name="Ko G."/>
        </authorList>
    </citation>
    <scope>NUCLEOTIDE SEQUENCE</scope>
    <source>
        <strain evidence="2">SNUG30370</strain>
    </source>
</reference>
<dbReference type="PANTHER" id="PTHR38456">
    <property type="entry name" value="CYCLIC DI-AMP RECEPTOR A"/>
    <property type="match status" value="1"/>
</dbReference>
<dbReference type="AlphaFoldDB" id="A0A2T3FLA3"/>
<dbReference type="Pfam" id="PF06153">
    <property type="entry name" value="CdAMP_rec"/>
    <property type="match status" value="1"/>
</dbReference>
<keyword evidence="1" id="KW-0675">Receptor</keyword>
<comment type="caution">
    <text evidence="2">The sequence shown here is derived from an EMBL/GenBank/DDBJ whole genome shotgun (WGS) entry which is preliminary data.</text>
</comment>
<dbReference type="InterPro" id="IPR011322">
    <property type="entry name" value="N-reg_PII-like_a/b"/>
</dbReference>
<dbReference type="EMBL" id="PYLP01000025">
    <property type="protein sequence ID" value="PST36071.1"/>
    <property type="molecule type" value="Genomic_DNA"/>
</dbReference>
<dbReference type="Proteomes" id="UP001198439">
    <property type="component" value="Unassembled WGS sequence"/>
</dbReference>
<dbReference type="GeneID" id="77471836"/>
<gene>
    <name evidence="2" type="ORF">C7U55_12160</name>
    <name evidence="1" type="ORF">LJD69_11205</name>
</gene>
<reference evidence="1" key="3">
    <citation type="submission" date="2021-10" db="EMBL/GenBank/DDBJ databases">
        <title>Collection of gut derived symbiotic bacterial strains cultured from healthy donors.</title>
        <authorList>
            <person name="Lin H."/>
            <person name="Littmann E."/>
            <person name="Kohout C."/>
            <person name="Pamer E.G."/>
        </authorList>
    </citation>
    <scope>NUCLEOTIDE SEQUENCE</scope>
    <source>
        <strain evidence="1">DFI.4.48</strain>
    </source>
</reference>
<organism evidence="2 3">
    <name type="scientific">Faecalibacillus faecis</name>
    <dbReference type="NCBI Taxonomy" id="1982628"/>
    <lineage>
        <taxon>Bacteria</taxon>
        <taxon>Bacillati</taxon>
        <taxon>Bacillota</taxon>
        <taxon>Erysipelotrichia</taxon>
        <taxon>Erysipelotrichales</taxon>
        <taxon>Coprobacillaceae</taxon>
        <taxon>Faecalibacillus</taxon>
    </lineage>
</organism>
<sequence>MKLIIAIVNSDDSSSVQAALTEEGYFVTKLSTTGGFLKKGNTTFFIGTNDDKVEHAVGIIKENSKKRVEKEPTVPPTEMGEFFTPIMVDVLVGGATVFVLDIEQFEKF</sequence>
<dbReference type="Gene3D" id="3.30.70.120">
    <property type="match status" value="1"/>
</dbReference>
<dbReference type="InterPro" id="IPR015867">
    <property type="entry name" value="N-reg_PII/ATP_PRibTrfase_C"/>
</dbReference>
<protein>
    <submittedName>
        <fullName evidence="1">Cyclic-di-AMP receptor</fullName>
    </submittedName>
    <submittedName>
        <fullName evidence="2">Transcriptional regulator</fullName>
    </submittedName>
</protein>
<keyword evidence="3" id="KW-1185">Reference proteome</keyword>
<evidence type="ECO:0000313" key="1">
    <source>
        <dbReference type="EMBL" id="MCB8611157.1"/>
    </source>
</evidence>
<dbReference type="InterPro" id="IPR010375">
    <property type="entry name" value="CdAMP_rec"/>
</dbReference>
<proteinExistence type="predicted"/>
<accession>A0A2T3FLA3</accession>
<evidence type="ECO:0000313" key="2">
    <source>
        <dbReference type="EMBL" id="PST36071.1"/>
    </source>
</evidence>
<reference evidence="3" key="1">
    <citation type="submission" date="2018-03" db="EMBL/GenBank/DDBJ databases">
        <title>Lachnoclostridium SNUG30370 gen.nov., sp.nov., isolated from human faeces.</title>
        <authorList>
            <person name="Seo B."/>
            <person name="Jeon K."/>
            <person name="Ko G."/>
        </authorList>
    </citation>
    <scope>NUCLEOTIDE SEQUENCE [LARGE SCALE GENOMIC DNA]</scope>
    <source>
        <strain evidence="3">SNUG30370</strain>
    </source>
</reference>
<dbReference type="Proteomes" id="UP000241201">
    <property type="component" value="Unassembled WGS sequence"/>
</dbReference>
<dbReference type="PANTHER" id="PTHR38456:SF1">
    <property type="entry name" value="CYCLIC DI-AMP RECEPTOR A"/>
    <property type="match status" value="1"/>
</dbReference>
<dbReference type="RefSeq" id="WP_022000754.1">
    <property type="nucleotide sequence ID" value="NZ_DBGCOW010000030.1"/>
</dbReference>
<evidence type="ECO:0000313" key="3">
    <source>
        <dbReference type="Proteomes" id="UP000241201"/>
    </source>
</evidence>
<dbReference type="SUPFAM" id="SSF54913">
    <property type="entry name" value="GlnB-like"/>
    <property type="match status" value="1"/>
</dbReference>
<name>A0A2T3FLA3_9FIRM</name>
<dbReference type="EMBL" id="JAJDKZ010000038">
    <property type="protein sequence ID" value="MCB8611157.1"/>
    <property type="molecule type" value="Genomic_DNA"/>
</dbReference>